<feature type="compositionally biased region" description="Pro residues" evidence="26">
    <location>
        <begin position="848"/>
        <end position="858"/>
    </location>
</feature>
<gene>
    <name evidence="31" type="ORF">G7078_09545</name>
</gene>
<feature type="compositionally biased region" description="Low complexity" evidence="26">
    <location>
        <begin position="827"/>
        <end position="840"/>
    </location>
</feature>
<feature type="transmembrane region" description="Helical" evidence="27">
    <location>
        <begin position="30"/>
        <end position="47"/>
    </location>
</feature>
<keyword evidence="18 27" id="KW-1133">Transmembrane helix</keyword>
<proteinExistence type="inferred from homology"/>
<feature type="compositionally biased region" description="Basic and acidic residues" evidence="26">
    <location>
        <begin position="794"/>
        <end position="803"/>
    </location>
</feature>
<dbReference type="Gene3D" id="1.10.3810.10">
    <property type="entry name" value="Biosynthetic peptidoglycan transglycosylase-like"/>
    <property type="match status" value="1"/>
</dbReference>
<evidence type="ECO:0000313" key="32">
    <source>
        <dbReference type="Proteomes" id="UP000502502"/>
    </source>
</evidence>
<dbReference type="InterPro" id="IPR001264">
    <property type="entry name" value="Glyco_trans_51"/>
</dbReference>
<keyword evidence="14" id="KW-0378">Hydrolase</keyword>
<sequence length="858" mass="93389">MPLPDLVAFNARVHGFVDGPFRRRWVRRSALAFGALFLIGAALWLYIASGLPTSQTLLAYEPPLPTKVRSYDGDPVQTFARERRVNLTFDEIPPLVRDAFISAEDKTFFSHGGIDYPGLFGAVGEYIAKSVTGGGRSKGGSTITQQVAKALLQDNSYSIGRKAREAILAFRLESVLSKEEILQLYLNQIFLGRNAYGVQAAARAYFDKDVGELTLPEAAYLAVLPKAPANYDPERATQRALDRRNYVLREMARNDKITEAQWRAAAAMPLGTIRYGGGDKFRDMGGYYMEDVRRELLKRFGEKAEDGPNSLYAGGLWVRTSVVPAMQEAAADSLREALANFDGGRGWRDLGLSLDMSKDWVGQLDRTPIGVGFPDWRKAVVLSKSGGSAQIGFANGKTGTLLASAASQPKRGVGGPAFGYLRPGMIIIVKDSGGSFALRSIPEVSGGFLAEEVRTGRVLAMQGGFDVVGSSYNRATQALRQPGSSFKPIVYETALENGLTPASIIVDAPFCVFQGAGLGNKCFVNFDRSYAGAKTMRWGVEQSRNLMTVRAASQVGMAKVTDTARKLGVGDFPNYLSIALGAGETTVARLVNAYAVLANHGRAVTPTMIDYVQDRNGKIIYRSDNRCAIMQGCNAPDWNGQAMPRPPSRTRQLLDPMAAFQMVHIMEGVVERGTATVLRDLDRPLFGKTGTTSGPTNVWFVGGTPEIVAGVYLGYDRPRSLGGYAQGGRVAAPVFKNWAKTALKDQPKVPFVAPAGIRWVRVDRGTGRRVFGTFPTTEDPKASVIWEAFQPQTEPRRSFRRGADEEDEAEAVVPALRAASQRRRPRAQASPPADQPAQRDVPAWQRPLPNPMATPSPR</sequence>
<evidence type="ECO:0000256" key="3">
    <source>
        <dbReference type="ARBA" id="ARBA00007090"/>
    </source>
</evidence>
<dbReference type="InterPro" id="IPR031376">
    <property type="entry name" value="PCB_OB"/>
</dbReference>
<evidence type="ECO:0000256" key="4">
    <source>
        <dbReference type="ARBA" id="ARBA00007739"/>
    </source>
</evidence>
<evidence type="ECO:0000256" key="26">
    <source>
        <dbReference type="SAM" id="MobiDB-lite"/>
    </source>
</evidence>
<keyword evidence="12" id="KW-0808">Transferase</keyword>
<evidence type="ECO:0000256" key="12">
    <source>
        <dbReference type="ARBA" id="ARBA00022679"/>
    </source>
</evidence>
<dbReference type="Gene3D" id="3.40.710.10">
    <property type="entry name" value="DD-peptidase/beta-lactamase superfamily"/>
    <property type="match status" value="1"/>
</dbReference>
<name>A0A6G7ZQY4_9SPHN</name>
<evidence type="ECO:0000256" key="23">
    <source>
        <dbReference type="ARBA" id="ARBA00034000"/>
    </source>
</evidence>
<evidence type="ECO:0000256" key="22">
    <source>
        <dbReference type="ARBA" id="ARBA00023316"/>
    </source>
</evidence>
<dbReference type="GO" id="GO:0071555">
    <property type="term" value="P:cell wall organization"/>
    <property type="evidence" value="ECO:0007669"/>
    <property type="project" value="UniProtKB-KW"/>
</dbReference>
<dbReference type="GO" id="GO:0005886">
    <property type="term" value="C:plasma membrane"/>
    <property type="evidence" value="ECO:0007669"/>
    <property type="project" value="UniProtKB-SubCell"/>
</dbReference>
<evidence type="ECO:0000256" key="10">
    <source>
        <dbReference type="ARBA" id="ARBA00022670"/>
    </source>
</evidence>
<dbReference type="Pfam" id="PF00912">
    <property type="entry name" value="Transgly"/>
    <property type="match status" value="1"/>
</dbReference>
<evidence type="ECO:0000256" key="17">
    <source>
        <dbReference type="ARBA" id="ARBA00022984"/>
    </source>
</evidence>
<keyword evidence="32" id="KW-1185">Reference proteome</keyword>
<evidence type="ECO:0000313" key="31">
    <source>
        <dbReference type="EMBL" id="QIL03394.1"/>
    </source>
</evidence>
<keyword evidence="7" id="KW-1003">Cell membrane</keyword>
<feature type="domain" description="Penicillin-binding protein transpeptidase" evidence="28">
    <location>
        <begin position="447"/>
        <end position="737"/>
    </location>
</feature>
<dbReference type="Pfam" id="PF00905">
    <property type="entry name" value="Transpeptidase"/>
    <property type="match status" value="1"/>
</dbReference>
<evidence type="ECO:0000256" key="24">
    <source>
        <dbReference type="ARBA" id="ARBA00044770"/>
    </source>
</evidence>
<dbReference type="EC" id="2.4.99.28" evidence="24"/>
<comment type="catalytic activity">
    <reaction evidence="23">
        <text>Preferential cleavage: (Ac)2-L-Lys-D-Ala-|-D-Ala. Also transpeptidation of peptidyl-alanyl moieties that are N-acyl substituents of D-alanine.</text>
        <dbReference type="EC" id="3.4.16.4"/>
    </reaction>
</comment>
<keyword evidence="9" id="KW-0121">Carboxypeptidase</keyword>
<dbReference type="Pfam" id="PF17092">
    <property type="entry name" value="PCB_OB"/>
    <property type="match status" value="1"/>
</dbReference>
<keyword evidence="16" id="KW-0735">Signal-anchor</keyword>
<evidence type="ECO:0000256" key="14">
    <source>
        <dbReference type="ARBA" id="ARBA00022801"/>
    </source>
</evidence>
<keyword evidence="11" id="KW-0328">Glycosyltransferase</keyword>
<evidence type="ECO:0000256" key="19">
    <source>
        <dbReference type="ARBA" id="ARBA00023136"/>
    </source>
</evidence>
<dbReference type="GO" id="GO:0046677">
    <property type="term" value="P:response to antibiotic"/>
    <property type="evidence" value="ECO:0007669"/>
    <property type="project" value="UniProtKB-KW"/>
</dbReference>
<protein>
    <recommendedName>
        <fullName evidence="6">Penicillin-binding protein 1A</fullName>
        <ecNumber evidence="24">2.4.99.28</ecNumber>
        <ecNumber evidence="5">3.4.16.4</ecNumber>
    </recommendedName>
</protein>
<dbReference type="SUPFAM" id="SSF56601">
    <property type="entry name" value="beta-lactamase/transpeptidase-like"/>
    <property type="match status" value="1"/>
</dbReference>
<dbReference type="InterPro" id="IPR012338">
    <property type="entry name" value="Beta-lactam/transpept-like"/>
</dbReference>
<comment type="similarity">
    <text evidence="4">In the N-terminal section; belongs to the glycosyltransferase 51 family.</text>
</comment>
<evidence type="ECO:0000256" key="16">
    <source>
        <dbReference type="ARBA" id="ARBA00022968"/>
    </source>
</evidence>
<reference evidence="31 32" key="1">
    <citation type="submission" date="2020-03" db="EMBL/GenBank/DDBJ databases">
        <title>Sphingomonas sp. nov., isolated from fish.</title>
        <authorList>
            <person name="Hyun D.-W."/>
            <person name="Bae J.-W."/>
        </authorList>
    </citation>
    <scope>NUCLEOTIDE SEQUENCE [LARGE SCALE GENOMIC DNA]</scope>
    <source>
        <strain evidence="31 32">HDW15C</strain>
    </source>
</reference>
<keyword evidence="21" id="KW-0511">Multifunctional enzyme</keyword>
<keyword evidence="19 27" id="KW-0472">Membrane</keyword>
<dbReference type="InterPro" id="IPR001460">
    <property type="entry name" value="PCN-bd_Tpept"/>
</dbReference>
<dbReference type="PANTHER" id="PTHR32282">
    <property type="entry name" value="BINDING PROTEIN TRANSPEPTIDASE, PUTATIVE-RELATED"/>
    <property type="match status" value="1"/>
</dbReference>
<dbReference type="KEGG" id="ssin:G7078_09545"/>
<evidence type="ECO:0000256" key="25">
    <source>
        <dbReference type="ARBA" id="ARBA00049902"/>
    </source>
</evidence>
<dbReference type="GO" id="GO:0008360">
    <property type="term" value="P:regulation of cell shape"/>
    <property type="evidence" value="ECO:0007669"/>
    <property type="project" value="UniProtKB-KW"/>
</dbReference>
<dbReference type="PANTHER" id="PTHR32282:SF27">
    <property type="entry name" value="PENICILLIN-BINDING PROTEIN 1A"/>
    <property type="match status" value="1"/>
</dbReference>
<evidence type="ECO:0000256" key="18">
    <source>
        <dbReference type="ARBA" id="ARBA00022989"/>
    </source>
</evidence>
<dbReference type="GO" id="GO:0030288">
    <property type="term" value="C:outer membrane-bounded periplasmic space"/>
    <property type="evidence" value="ECO:0007669"/>
    <property type="project" value="TreeGrafter"/>
</dbReference>
<dbReference type="GO" id="GO:0008955">
    <property type="term" value="F:peptidoglycan glycosyltransferase activity"/>
    <property type="evidence" value="ECO:0007669"/>
    <property type="project" value="UniProtKB-EC"/>
</dbReference>
<evidence type="ECO:0000256" key="21">
    <source>
        <dbReference type="ARBA" id="ARBA00023268"/>
    </source>
</evidence>
<keyword evidence="17" id="KW-0573">Peptidoglycan synthesis</keyword>
<evidence type="ECO:0000256" key="27">
    <source>
        <dbReference type="SAM" id="Phobius"/>
    </source>
</evidence>
<feature type="domain" description="Glycosyl transferase family 51" evidence="29">
    <location>
        <begin position="73"/>
        <end position="251"/>
    </location>
</feature>
<dbReference type="AlphaFoldDB" id="A0A6G7ZQY4"/>
<accession>A0A6G7ZQY4</accession>
<evidence type="ECO:0000256" key="15">
    <source>
        <dbReference type="ARBA" id="ARBA00022960"/>
    </source>
</evidence>
<dbReference type="SUPFAM" id="SSF53955">
    <property type="entry name" value="Lysozyme-like"/>
    <property type="match status" value="1"/>
</dbReference>
<keyword evidence="13 27" id="KW-0812">Transmembrane</keyword>
<evidence type="ECO:0000256" key="9">
    <source>
        <dbReference type="ARBA" id="ARBA00022645"/>
    </source>
</evidence>
<dbReference type="InterPro" id="IPR050396">
    <property type="entry name" value="Glycosyltr_51/Transpeptidase"/>
</dbReference>
<evidence type="ECO:0000256" key="1">
    <source>
        <dbReference type="ARBA" id="ARBA00004249"/>
    </source>
</evidence>
<keyword evidence="22" id="KW-0961">Cell wall biogenesis/degradation</keyword>
<dbReference type="EMBL" id="CP049871">
    <property type="protein sequence ID" value="QIL03394.1"/>
    <property type="molecule type" value="Genomic_DNA"/>
</dbReference>
<evidence type="ECO:0000256" key="13">
    <source>
        <dbReference type="ARBA" id="ARBA00022692"/>
    </source>
</evidence>
<feature type="region of interest" description="Disordered" evidence="26">
    <location>
        <begin position="790"/>
        <end position="858"/>
    </location>
</feature>
<dbReference type="GO" id="GO:0009252">
    <property type="term" value="P:peptidoglycan biosynthetic process"/>
    <property type="evidence" value="ECO:0007669"/>
    <property type="project" value="UniProtKB-UniPathway"/>
</dbReference>
<evidence type="ECO:0000256" key="6">
    <source>
        <dbReference type="ARBA" id="ARBA00018638"/>
    </source>
</evidence>
<evidence type="ECO:0000256" key="11">
    <source>
        <dbReference type="ARBA" id="ARBA00022676"/>
    </source>
</evidence>
<dbReference type="FunFam" id="1.10.3810.10:FF:000001">
    <property type="entry name" value="Penicillin-binding protein 1A"/>
    <property type="match status" value="1"/>
</dbReference>
<keyword evidence="10" id="KW-0645">Protease</keyword>
<comment type="subcellular location">
    <subcellularLocation>
        <location evidence="1">Cell inner membrane</location>
        <topology evidence="1">Single-pass type II membrane protein</topology>
    </subcellularLocation>
</comment>
<dbReference type="GO" id="GO:0009002">
    <property type="term" value="F:serine-type D-Ala-D-Ala carboxypeptidase activity"/>
    <property type="evidence" value="ECO:0007669"/>
    <property type="project" value="UniProtKB-EC"/>
</dbReference>
<evidence type="ECO:0000256" key="2">
    <source>
        <dbReference type="ARBA" id="ARBA00004752"/>
    </source>
</evidence>
<dbReference type="InterPro" id="IPR036950">
    <property type="entry name" value="PBP_transglycosylase"/>
</dbReference>
<keyword evidence="15" id="KW-0133">Cell shape</keyword>
<evidence type="ECO:0000259" key="29">
    <source>
        <dbReference type="Pfam" id="PF00912"/>
    </source>
</evidence>
<dbReference type="EC" id="3.4.16.4" evidence="5"/>
<evidence type="ECO:0000259" key="28">
    <source>
        <dbReference type="Pfam" id="PF00905"/>
    </source>
</evidence>
<dbReference type="Proteomes" id="UP000502502">
    <property type="component" value="Chromosome"/>
</dbReference>
<evidence type="ECO:0000256" key="7">
    <source>
        <dbReference type="ARBA" id="ARBA00022475"/>
    </source>
</evidence>
<comment type="pathway">
    <text evidence="2">Cell wall biogenesis; peptidoglycan biosynthesis.</text>
</comment>
<dbReference type="UniPathway" id="UPA00219"/>
<keyword evidence="20" id="KW-0046">Antibiotic resistance</keyword>
<feature type="domain" description="Penicillin-binding protein OB-like" evidence="30">
    <location>
        <begin position="373"/>
        <end position="444"/>
    </location>
</feature>
<organism evidence="31 32">
    <name type="scientific">Sphingomonas sinipercae</name>
    <dbReference type="NCBI Taxonomy" id="2714944"/>
    <lineage>
        <taxon>Bacteria</taxon>
        <taxon>Pseudomonadati</taxon>
        <taxon>Pseudomonadota</taxon>
        <taxon>Alphaproteobacteria</taxon>
        <taxon>Sphingomonadales</taxon>
        <taxon>Sphingomonadaceae</taxon>
        <taxon>Sphingomonas</taxon>
    </lineage>
</organism>
<dbReference type="GO" id="GO:0006508">
    <property type="term" value="P:proteolysis"/>
    <property type="evidence" value="ECO:0007669"/>
    <property type="project" value="UniProtKB-KW"/>
</dbReference>
<evidence type="ECO:0000256" key="8">
    <source>
        <dbReference type="ARBA" id="ARBA00022519"/>
    </source>
</evidence>
<comment type="catalytic activity">
    <reaction evidence="25">
        <text>[GlcNAc-(1-&gt;4)-Mur2Ac(oyl-L-Ala-gamma-D-Glu-L-Lys-D-Ala-D-Ala)](n)-di-trans,octa-cis-undecaprenyl diphosphate + beta-D-GlcNAc-(1-&gt;4)-Mur2Ac(oyl-L-Ala-gamma-D-Glu-L-Lys-D-Ala-D-Ala)-di-trans,octa-cis-undecaprenyl diphosphate = [GlcNAc-(1-&gt;4)-Mur2Ac(oyl-L-Ala-gamma-D-Glu-L-Lys-D-Ala-D-Ala)](n+1)-di-trans,octa-cis-undecaprenyl diphosphate + di-trans,octa-cis-undecaprenyl diphosphate + H(+)</text>
        <dbReference type="Rhea" id="RHEA:23708"/>
        <dbReference type="Rhea" id="RHEA-COMP:9602"/>
        <dbReference type="Rhea" id="RHEA-COMP:9603"/>
        <dbReference type="ChEBI" id="CHEBI:15378"/>
        <dbReference type="ChEBI" id="CHEBI:58405"/>
        <dbReference type="ChEBI" id="CHEBI:60033"/>
        <dbReference type="ChEBI" id="CHEBI:78435"/>
        <dbReference type="EC" id="2.4.99.28"/>
    </reaction>
</comment>
<evidence type="ECO:0000256" key="5">
    <source>
        <dbReference type="ARBA" id="ARBA00012448"/>
    </source>
</evidence>
<evidence type="ECO:0000256" key="20">
    <source>
        <dbReference type="ARBA" id="ARBA00023251"/>
    </source>
</evidence>
<evidence type="ECO:0000259" key="30">
    <source>
        <dbReference type="Pfam" id="PF17092"/>
    </source>
</evidence>
<keyword evidence="8" id="KW-0997">Cell inner membrane</keyword>
<comment type="similarity">
    <text evidence="3">In the C-terminal section; belongs to the transpeptidase family.</text>
</comment>
<dbReference type="InterPro" id="IPR023346">
    <property type="entry name" value="Lysozyme-like_dom_sf"/>
</dbReference>
<dbReference type="GO" id="GO:0008658">
    <property type="term" value="F:penicillin binding"/>
    <property type="evidence" value="ECO:0007669"/>
    <property type="project" value="InterPro"/>
</dbReference>